<dbReference type="EMBL" id="KV423946">
    <property type="protein sequence ID" value="KZT58908.1"/>
    <property type="molecule type" value="Genomic_DNA"/>
</dbReference>
<dbReference type="PANTHER" id="PTHR11266">
    <property type="entry name" value="PEROXISOMAL MEMBRANE PROTEIN 2, PXMP2 MPV17"/>
    <property type="match status" value="1"/>
</dbReference>
<evidence type="ECO:0000256" key="3">
    <source>
        <dbReference type="ARBA" id="ARBA00022692"/>
    </source>
</evidence>
<keyword evidence="8" id="KW-1185">Reference proteome</keyword>
<evidence type="ECO:0000256" key="6">
    <source>
        <dbReference type="RuleBase" id="RU363053"/>
    </source>
</evidence>
<evidence type="ECO:0000313" key="7">
    <source>
        <dbReference type="EMBL" id="KZT58908.1"/>
    </source>
</evidence>
<proteinExistence type="inferred from homology"/>
<evidence type="ECO:0000256" key="2">
    <source>
        <dbReference type="ARBA" id="ARBA00006824"/>
    </source>
</evidence>
<evidence type="ECO:0000256" key="4">
    <source>
        <dbReference type="ARBA" id="ARBA00022989"/>
    </source>
</evidence>
<dbReference type="STRING" id="1353952.A0A165H677"/>
<sequence length="188" mass="21028">MASLLRGYNRLSLRRPLLTGMVSAAFLFGAGDVLAQQGVERKGLAAHDYIRTARLTLYGGLVFAPIISRWYRLLERLPPSLTKSPRFTVLLKVSLDQFVLTPGIVAVFFTSMALMEGQGGEEVRRRLAEAWAPTLVRNWGVFIPTQLVNFSVVPLHHRLLVVNVVSLFWNTYLSYANSLAQQDEPVKA</sequence>
<organism evidence="7 8">
    <name type="scientific">Calocera cornea HHB12733</name>
    <dbReference type="NCBI Taxonomy" id="1353952"/>
    <lineage>
        <taxon>Eukaryota</taxon>
        <taxon>Fungi</taxon>
        <taxon>Dikarya</taxon>
        <taxon>Basidiomycota</taxon>
        <taxon>Agaricomycotina</taxon>
        <taxon>Dacrymycetes</taxon>
        <taxon>Dacrymycetales</taxon>
        <taxon>Dacrymycetaceae</taxon>
        <taxon>Calocera</taxon>
    </lineage>
</organism>
<dbReference type="Proteomes" id="UP000076842">
    <property type="component" value="Unassembled WGS sequence"/>
</dbReference>
<dbReference type="OrthoDB" id="430207at2759"/>
<dbReference type="PANTHER" id="PTHR11266:SF17">
    <property type="entry name" value="PROTEIN MPV17"/>
    <property type="match status" value="1"/>
</dbReference>
<comment type="similarity">
    <text evidence="2 6">Belongs to the peroxisomal membrane protein PXMP2/4 family.</text>
</comment>
<protein>
    <recommendedName>
        <fullName evidence="9">Protein SYM1</fullName>
    </recommendedName>
</protein>
<comment type="subcellular location">
    <subcellularLocation>
        <location evidence="1">Membrane</location>
        <topology evidence="1">Multi-pass membrane protein</topology>
    </subcellularLocation>
</comment>
<dbReference type="InterPro" id="IPR007248">
    <property type="entry name" value="Mpv17_PMP22"/>
</dbReference>
<evidence type="ECO:0000256" key="5">
    <source>
        <dbReference type="ARBA" id="ARBA00023136"/>
    </source>
</evidence>
<dbReference type="AlphaFoldDB" id="A0A165H677"/>
<dbReference type="GO" id="GO:0005739">
    <property type="term" value="C:mitochondrion"/>
    <property type="evidence" value="ECO:0007669"/>
    <property type="project" value="TreeGrafter"/>
</dbReference>
<dbReference type="InParanoid" id="A0A165H677"/>
<evidence type="ECO:0000313" key="8">
    <source>
        <dbReference type="Proteomes" id="UP000076842"/>
    </source>
</evidence>
<name>A0A165H677_9BASI</name>
<dbReference type="Pfam" id="PF04117">
    <property type="entry name" value="Mpv17_PMP22"/>
    <property type="match status" value="1"/>
</dbReference>
<evidence type="ECO:0000256" key="1">
    <source>
        <dbReference type="ARBA" id="ARBA00004141"/>
    </source>
</evidence>
<gene>
    <name evidence="7" type="ORF">CALCODRAFT_494394</name>
</gene>
<accession>A0A165H677</accession>
<reference evidence="7 8" key="1">
    <citation type="journal article" date="2016" name="Mol. Biol. Evol.">
        <title>Comparative Genomics of Early-Diverging Mushroom-Forming Fungi Provides Insights into the Origins of Lignocellulose Decay Capabilities.</title>
        <authorList>
            <person name="Nagy L.G."/>
            <person name="Riley R."/>
            <person name="Tritt A."/>
            <person name="Adam C."/>
            <person name="Daum C."/>
            <person name="Floudas D."/>
            <person name="Sun H."/>
            <person name="Yadav J.S."/>
            <person name="Pangilinan J."/>
            <person name="Larsson K.H."/>
            <person name="Matsuura K."/>
            <person name="Barry K."/>
            <person name="Labutti K."/>
            <person name="Kuo R."/>
            <person name="Ohm R.A."/>
            <person name="Bhattacharya S.S."/>
            <person name="Shirouzu T."/>
            <person name="Yoshinaga Y."/>
            <person name="Martin F.M."/>
            <person name="Grigoriev I.V."/>
            <person name="Hibbett D.S."/>
        </authorList>
    </citation>
    <scope>NUCLEOTIDE SEQUENCE [LARGE SCALE GENOMIC DNA]</scope>
    <source>
        <strain evidence="7 8">HHB12733</strain>
    </source>
</reference>
<keyword evidence="4" id="KW-1133">Transmembrane helix</keyword>
<keyword evidence="3" id="KW-0812">Transmembrane</keyword>
<dbReference type="GO" id="GO:0016020">
    <property type="term" value="C:membrane"/>
    <property type="evidence" value="ECO:0007669"/>
    <property type="project" value="UniProtKB-SubCell"/>
</dbReference>
<evidence type="ECO:0008006" key="9">
    <source>
        <dbReference type="Google" id="ProtNLM"/>
    </source>
</evidence>
<keyword evidence="5" id="KW-0472">Membrane</keyword>